<dbReference type="KEGG" id="rama:IDM48_04415"/>
<dbReference type="Proteomes" id="UP000516421">
    <property type="component" value="Chromosome"/>
</dbReference>
<evidence type="ECO:0000313" key="1">
    <source>
        <dbReference type="EMBL" id="QNV40652.1"/>
    </source>
</evidence>
<dbReference type="RefSeq" id="WP_190618238.1">
    <property type="nucleotide sequence ID" value="NZ_CP061538.1"/>
</dbReference>
<evidence type="ECO:0000313" key="2">
    <source>
        <dbReference type="Proteomes" id="UP000516421"/>
    </source>
</evidence>
<gene>
    <name evidence="1" type="ORF">IDM48_04415</name>
</gene>
<name>A0A7H2BLV6_9MICC</name>
<dbReference type="AlphaFoldDB" id="A0A7H2BLV6"/>
<protein>
    <submittedName>
        <fullName evidence="1">Uncharacterized protein</fullName>
    </submittedName>
</protein>
<proteinExistence type="predicted"/>
<organism evidence="1 2">
    <name type="scientific">Rothia amarae</name>
    <dbReference type="NCBI Taxonomy" id="169480"/>
    <lineage>
        <taxon>Bacteria</taxon>
        <taxon>Bacillati</taxon>
        <taxon>Actinomycetota</taxon>
        <taxon>Actinomycetes</taxon>
        <taxon>Micrococcales</taxon>
        <taxon>Micrococcaceae</taxon>
        <taxon>Rothia</taxon>
    </lineage>
</organism>
<sequence length="73" mass="7796">MKVMLEDGRELELAVDDGETLTDVVVIGHVQKDGYSGITYATADSFGDGASNIVVAGMLEYARDAQRTAEDVD</sequence>
<keyword evidence="2" id="KW-1185">Reference proteome</keyword>
<accession>A0A7H2BLV6</accession>
<dbReference type="EMBL" id="CP061538">
    <property type="protein sequence ID" value="QNV40652.1"/>
    <property type="molecule type" value="Genomic_DNA"/>
</dbReference>
<reference evidence="1 2" key="1">
    <citation type="submission" date="2020-09" db="EMBL/GenBank/DDBJ databases">
        <title>Investigation of environmental microbe.</title>
        <authorList>
            <person name="Ou Y."/>
            <person name="Kang Q."/>
        </authorList>
    </citation>
    <scope>NUCLEOTIDE SEQUENCE [LARGE SCALE GENOMIC DNA]</scope>
    <source>
        <strain evidence="1 2">KJZ-9</strain>
    </source>
</reference>